<accession>A0A132BUT3</accession>
<sequence length="139" mass="14676">MLHLAAFSTGLMSLGLVCAIYSCNILSHPRSWLRSESLAMILLSLLTGLWPLAAATALLGLWTTVSAGGDFGQHWLSMLGMDLVGVVTALATVLVFRATVRATYRRLENPLTAAPVLSQPQSPRVDAIAGLFQKGGALG</sequence>
<feature type="transmembrane region" description="Helical" evidence="1">
    <location>
        <begin position="74"/>
        <end position="96"/>
    </location>
</feature>
<keyword evidence="3" id="KW-1185">Reference proteome</keyword>
<evidence type="ECO:0000256" key="1">
    <source>
        <dbReference type="SAM" id="Phobius"/>
    </source>
</evidence>
<feature type="transmembrane region" description="Helical" evidence="1">
    <location>
        <begin position="6"/>
        <end position="26"/>
    </location>
</feature>
<comment type="caution">
    <text evidence="2">The sequence shown here is derived from an EMBL/GenBank/DDBJ whole genome shotgun (WGS) entry which is preliminary data.</text>
</comment>
<keyword evidence="1" id="KW-0812">Transmembrane</keyword>
<evidence type="ECO:0000313" key="2">
    <source>
        <dbReference type="EMBL" id="KUP92131.1"/>
    </source>
</evidence>
<dbReference type="OrthoDB" id="7874406at2"/>
<name>A0A132BUT3_9RHOB</name>
<reference evidence="2 3" key="1">
    <citation type="submission" date="2015-12" db="EMBL/GenBank/DDBJ databases">
        <title>Genome sequence of the marine Rhodobacteraceae strain O3.65, Candidatus Tritonibacter horizontis.</title>
        <authorList>
            <person name="Poehlein A."/>
            <person name="Giebel H.A."/>
            <person name="Voget S."/>
            <person name="Brinkhoff T."/>
        </authorList>
    </citation>
    <scope>NUCLEOTIDE SEQUENCE [LARGE SCALE GENOMIC DNA]</scope>
    <source>
        <strain evidence="2 3">O3.65</strain>
    </source>
</reference>
<gene>
    <name evidence="2" type="ORF">TRIHO_29530</name>
</gene>
<dbReference type="AlphaFoldDB" id="A0A132BUT3"/>
<evidence type="ECO:0000313" key="3">
    <source>
        <dbReference type="Proteomes" id="UP000068382"/>
    </source>
</evidence>
<protein>
    <submittedName>
        <fullName evidence="2">Uncharacterized protein</fullName>
    </submittedName>
</protein>
<dbReference type="EMBL" id="LPUY01000078">
    <property type="protein sequence ID" value="KUP92131.1"/>
    <property type="molecule type" value="Genomic_DNA"/>
</dbReference>
<dbReference type="Proteomes" id="UP000068382">
    <property type="component" value="Unassembled WGS sequence"/>
</dbReference>
<feature type="transmembrane region" description="Helical" evidence="1">
    <location>
        <begin position="38"/>
        <end position="62"/>
    </location>
</feature>
<keyword evidence="1" id="KW-0472">Membrane</keyword>
<dbReference type="RefSeq" id="WP_068245258.1">
    <property type="nucleotide sequence ID" value="NZ_LPUY01000078.1"/>
</dbReference>
<proteinExistence type="predicted"/>
<organism evidence="2 3">
    <name type="scientific">Tritonibacter horizontis</name>
    <dbReference type="NCBI Taxonomy" id="1768241"/>
    <lineage>
        <taxon>Bacteria</taxon>
        <taxon>Pseudomonadati</taxon>
        <taxon>Pseudomonadota</taxon>
        <taxon>Alphaproteobacteria</taxon>
        <taxon>Rhodobacterales</taxon>
        <taxon>Paracoccaceae</taxon>
        <taxon>Tritonibacter</taxon>
    </lineage>
</organism>
<keyword evidence="1" id="KW-1133">Transmembrane helix</keyword>